<dbReference type="PATRIC" id="fig|224911.5.peg.711"/>
<dbReference type="Gene3D" id="2.40.50.100">
    <property type="match status" value="1"/>
</dbReference>
<dbReference type="EnsemblBacteria" id="BAC45955">
    <property type="protein sequence ID" value="BAC45955"/>
    <property type="gene ID" value="BAC45955"/>
</dbReference>
<keyword evidence="1" id="KW-0175">Coiled coil</keyword>
<evidence type="ECO:0000256" key="2">
    <source>
        <dbReference type="SAM" id="MobiDB-lite"/>
    </source>
</evidence>
<dbReference type="HOGENOM" id="CLU_018816_15_1_5"/>
<feature type="domain" description="p-hydroxybenzoic acid efflux pump subunit AaeA-like beta-barrel" evidence="5">
    <location>
        <begin position="314"/>
        <end position="404"/>
    </location>
</feature>
<feature type="transmembrane region" description="Helical" evidence="3">
    <location>
        <begin position="71"/>
        <end position="92"/>
    </location>
</feature>
<accession>Q89WJ7</accession>
<dbReference type="InParanoid" id="Q89WJ7"/>
<evidence type="ECO:0000256" key="3">
    <source>
        <dbReference type="SAM" id="Phobius"/>
    </source>
</evidence>
<dbReference type="KEGG" id="bja:blr0690"/>
<dbReference type="EMBL" id="BA000040">
    <property type="protein sequence ID" value="BAC45955.1"/>
    <property type="molecule type" value="Genomic_DNA"/>
</dbReference>
<dbReference type="AlphaFoldDB" id="Q89WJ7"/>
<keyword evidence="3" id="KW-0472">Membrane</keyword>
<reference evidence="7" key="1">
    <citation type="journal article" date="2002" name="DNA Res.">
        <title>Complete genomic sequence of nitrogen-fixing symbiotic bacterium Bradyrhizobium japonicum USDA110.</title>
        <authorList>
            <person name="Kaneko T."/>
            <person name="Nakamura Y."/>
            <person name="Sato S."/>
            <person name="Minamisawa K."/>
            <person name="Uchiumi T."/>
            <person name="Sasamoto S."/>
            <person name="Watanabe A."/>
            <person name="Idesawa K."/>
            <person name="Iriguchi M."/>
            <person name="Kawashima K."/>
            <person name="Kohara M."/>
            <person name="Matsumoto M."/>
            <person name="Shimpo S."/>
            <person name="Tsuruoka H."/>
            <person name="Wada T."/>
            <person name="Yamada M."/>
            <person name="Tabata S."/>
        </authorList>
    </citation>
    <scope>NUCLEOTIDE SEQUENCE [LARGE SCALE GENOMIC DNA]</scope>
    <source>
        <strain evidence="7">JCM 10833 / BCRC 13528 / IAM 13628 / NBRC 14792 / USDA 110</strain>
    </source>
</reference>
<dbReference type="PhylomeDB" id="Q89WJ7"/>
<keyword evidence="7" id="KW-1185">Reference proteome</keyword>
<dbReference type="InterPro" id="IPR050739">
    <property type="entry name" value="MFP"/>
</dbReference>
<dbReference type="PANTHER" id="PTHR30386:SF24">
    <property type="entry name" value="MULTIDRUG RESISTANCE EFFLUX PUMP"/>
    <property type="match status" value="1"/>
</dbReference>
<dbReference type="GO" id="GO:0055085">
    <property type="term" value="P:transmembrane transport"/>
    <property type="evidence" value="ECO:0007669"/>
    <property type="project" value="InterPro"/>
</dbReference>
<dbReference type="Proteomes" id="UP000002526">
    <property type="component" value="Chromosome"/>
</dbReference>
<evidence type="ECO:0000259" key="4">
    <source>
        <dbReference type="Pfam" id="PF25917"/>
    </source>
</evidence>
<sequence length="415" mass="44854">MRSIEPGISRFRVWSFGPSRNDSGEIRIRAKWLWGHTVSQQEQASSPPPAATPAPPPKPTQRPASSLWSRFAIPLFAVIVALAFVALATLRFDEWVGNAVIQTTNDAYVRSELTRLASRVSGEVLTVGVTDFQRVKAGDLLIQIDPADYEAQVAQSEAAVAAAQATLDNLANQVELQYATIAQAQAARLSAEAIEVEARQEQERQQSLSQTESGTRQRFEQAVAAYAKAQADVRASRAVIAAQQHQLEVLQGTRKQRAADLDATKASLASARLKLGYTTISAPFDGVVGERQVQPGDYVNIGTNLINVVPLPKVYVIANYKETQLTHVAPGQPVEITVDSFPREKLRGRVERIAPATGAQVALLPPDNATGNFTKVVQRIPVRIQLDDNQQLTARLVPGMSVVTSINTAGANGGK</sequence>
<protein>
    <submittedName>
        <fullName evidence="6">Blr0690 protein</fullName>
    </submittedName>
</protein>
<name>Q89WJ7_BRADU</name>
<evidence type="ECO:0000256" key="1">
    <source>
        <dbReference type="SAM" id="Coils"/>
    </source>
</evidence>
<dbReference type="Pfam" id="PF25917">
    <property type="entry name" value="BSH_RND"/>
    <property type="match status" value="1"/>
</dbReference>
<keyword evidence="3" id="KW-0812">Transmembrane</keyword>
<keyword evidence="3" id="KW-1133">Transmembrane helix</keyword>
<evidence type="ECO:0000259" key="5">
    <source>
        <dbReference type="Pfam" id="PF25963"/>
    </source>
</evidence>
<evidence type="ECO:0000313" key="6">
    <source>
        <dbReference type="EMBL" id="BAC45955.1"/>
    </source>
</evidence>
<dbReference type="InterPro" id="IPR058625">
    <property type="entry name" value="MdtA-like_BSH"/>
</dbReference>
<organism evidence="6 7">
    <name type="scientific">Bradyrhizobium diazoefficiens (strain JCM 10833 / BCRC 13528 / IAM 13628 / NBRC 14792 / USDA 110)</name>
    <dbReference type="NCBI Taxonomy" id="224911"/>
    <lineage>
        <taxon>Bacteria</taxon>
        <taxon>Pseudomonadati</taxon>
        <taxon>Pseudomonadota</taxon>
        <taxon>Alphaproteobacteria</taxon>
        <taxon>Hyphomicrobiales</taxon>
        <taxon>Nitrobacteraceae</taxon>
        <taxon>Bradyrhizobium</taxon>
    </lineage>
</organism>
<dbReference type="OrthoDB" id="9811754at2"/>
<evidence type="ECO:0000313" key="7">
    <source>
        <dbReference type="Proteomes" id="UP000002526"/>
    </source>
</evidence>
<dbReference type="STRING" id="224911.AAV28_00285"/>
<proteinExistence type="predicted"/>
<feature type="compositionally biased region" description="Pro residues" evidence="2">
    <location>
        <begin position="46"/>
        <end position="60"/>
    </location>
</feature>
<dbReference type="Pfam" id="PF25963">
    <property type="entry name" value="Beta-barrel_AAEA"/>
    <property type="match status" value="1"/>
</dbReference>
<dbReference type="SUPFAM" id="SSF111369">
    <property type="entry name" value="HlyD-like secretion proteins"/>
    <property type="match status" value="2"/>
</dbReference>
<feature type="domain" description="Multidrug resistance protein MdtA-like barrel-sandwich hybrid" evidence="4">
    <location>
        <begin position="116"/>
        <end position="309"/>
    </location>
</feature>
<gene>
    <name evidence="6" type="ordered locus">blr0690</name>
</gene>
<dbReference type="Gene3D" id="2.40.30.170">
    <property type="match status" value="1"/>
</dbReference>
<dbReference type="InterPro" id="IPR058634">
    <property type="entry name" value="AaeA-lik-b-barrel"/>
</dbReference>
<dbReference type="eggNOG" id="COG1566">
    <property type="taxonomic scope" value="Bacteria"/>
</dbReference>
<feature type="region of interest" description="Disordered" evidence="2">
    <location>
        <begin position="39"/>
        <end position="63"/>
    </location>
</feature>
<dbReference type="PANTHER" id="PTHR30386">
    <property type="entry name" value="MEMBRANE FUSION SUBUNIT OF EMRAB-TOLC MULTIDRUG EFFLUX PUMP"/>
    <property type="match status" value="1"/>
</dbReference>
<feature type="coiled-coil region" evidence="1">
    <location>
        <begin position="153"/>
        <end position="211"/>
    </location>
</feature>